<sequence length="211" mass="22911">MRSAGARPAREDVRETNGAARRQTAVSRIPIMTPARYRPLLLIACLAATGLAGATQPTDIRPGLWEFRSTRLNIAGLPDMSAQMAQAQQYLRSLPPDMRRMVEQQMAARGASLGNDGTVRSCITPAQAKSDTIFSGKTEGNCTLDKVTKSGSTVRGHLTCTQPTATGNFEANVQTPERFTTRVHMNSQRGDMQMDTDARWLGADCGARREG</sequence>
<dbReference type="InterPro" id="IPR022061">
    <property type="entry name" value="DUF3617"/>
</dbReference>
<dbReference type="EMBL" id="FTMD01000004">
    <property type="protein sequence ID" value="SIQ41706.1"/>
    <property type="molecule type" value="Genomic_DNA"/>
</dbReference>
<gene>
    <name evidence="2" type="ORF">SAMN05421829_104131</name>
</gene>
<name>A0A1N6SL85_9RHOO</name>
<protein>
    <recommendedName>
        <fullName evidence="4">DUF3617 domain-containing protein</fullName>
    </recommendedName>
</protein>
<proteinExistence type="predicted"/>
<keyword evidence="3" id="KW-1185">Reference proteome</keyword>
<dbReference type="Pfam" id="PF12276">
    <property type="entry name" value="DUF3617"/>
    <property type="match status" value="1"/>
</dbReference>
<accession>A0A1N6SL85</accession>
<dbReference type="Proteomes" id="UP000186819">
    <property type="component" value="Unassembled WGS sequence"/>
</dbReference>
<dbReference type="AlphaFoldDB" id="A0A1N6SL85"/>
<evidence type="ECO:0008006" key="4">
    <source>
        <dbReference type="Google" id="ProtNLM"/>
    </source>
</evidence>
<evidence type="ECO:0000256" key="1">
    <source>
        <dbReference type="SAM" id="MobiDB-lite"/>
    </source>
</evidence>
<organism evidence="2 3">
    <name type="scientific">Aromatoleum tolulyticum</name>
    <dbReference type="NCBI Taxonomy" id="34027"/>
    <lineage>
        <taxon>Bacteria</taxon>
        <taxon>Pseudomonadati</taxon>
        <taxon>Pseudomonadota</taxon>
        <taxon>Betaproteobacteria</taxon>
        <taxon>Rhodocyclales</taxon>
        <taxon>Rhodocyclaceae</taxon>
        <taxon>Aromatoleum</taxon>
    </lineage>
</organism>
<reference evidence="3" key="1">
    <citation type="submission" date="2017-01" db="EMBL/GenBank/DDBJ databases">
        <authorList>
            <person name="Varghese N."/>
            <person name="Submissions S."/>
        </authorList>
    </citation>
    <scope>NUCLEOTIDE SEQUENCE [LARGE SCALE GENOMIC DNA]</scope>
    <source>
        <strain evidence="3">ATCC 51758</strain>
    </source>
</reference>
<feature type="region of interest" description="Disordered" evidence="1">
    <location>
        <begin position="1"/>
        <end position="22"/>
    </location>
</feature>
<evidence type="ECO:0000313" key="3">
    <source>
        <dbReference type="Proteomes" id="UP000186819"/>
    </source>
</evidence>
<evidence type="ECO:0000313" key="2">
    <source>
        <dbReference type="EMBL" id="SIQ41706.1"/>
    </source>
</evidence>
<dbReference type="STRING" id="34027.SAMN05421829_104131"/>